<name>M2M030_BAUPA</name>
<feature type="transmembrane region" description="Helical" evidence="6">
    <location>
        <begin position="108"/>
        <end position="136"/>
    </location>
</feature>
<dbReference type="HOGENOM" id="CLU_004495_6_1_1"/>
<keyword evidence="8" id="KW-1185">Reference proteome</keyword>
<dbReference type="Pfam" id="PF13520">
    <property type="entry name" value="AA_permease_2"/>
    <property type="match status" value="1"/>
</dbReference>
<dbReference type="EMBL" id="KB445551">
    <property type="protein sequence ID" value="EMD00338.1"/>
    <property type="molecule type" value="Genomic_DNA"/>
</dbReference>
<feature type="transmembrane region" description="Helical" evidence="6">
    <location>
        <begin position="405"/>
        <end position="433"/>
    </location>
</feature>
<dbReference type="GeneID" id="19107454"/>
<keyword evidence="5 6" id="KW-0472">Membrane</keyword>
<feature type="transmembrane region" description="Helical" evidence="6">
    <location>
        <begin position="174"/>
        <end position="192"/>
    </location>
</feature>
<dbReference type="eggNOG" id="KOG1289">
    <property type="taxonomic scope" value="Eukaryota"/>
</dbReference>
<evidence type="ECO:0008006" key="9">
    <source>
        <dbReference type="Google" id="ProtNLM"/>
    </source>
</evidence>
<feature type="transmembrane region" description="Helical" evidence="6">
    <location>
        <begin position="340"/>
        <end position="358"/>
    </location>
</feature>
<gene>
    <name evidence="7" type="ORF">BAUCODRAFT_119879</name>
</gene>
<evidence type="ECO:0000256" key="5">
    <source>
        <dbReference type="ARBA" id="ARBA00023136"/>
    </source>
</evidence>
<feature type="transmembrane region" description="Helical" evidence="6">
    <location>
        <begin position="439"/>
        <end position="460"/>
    </location>
</feature>
<evidence type="ECO:0000256" key="6">
    <source>
        <dbReference type="SAM" id="Phobius"/>
    </source>
</evidence>
<keyword evidence="3 6" id="KW-0812">Transmembrane</keyword>
<dbReference type="GO" id="GO:0022857">
    <property type="term" value="F:transmembrane transporter activity"/>
    <property type="evidence" value="ECO:0007669"/>
    <property type="project" value="InterPro"/>
</dbReference>
<dbReference type="Proteomes" id="UP000011761">
    <property type="component" value="Unassembled WGS sequence"/>
</dbReference>
<dbReference type="OrthoDB" id="3257095at2759"/>
<dbReference type="RefSeq" id="XP_007672838.1">
    <property type="nucleotide sequence ID" value="XM_007674648.1"/>
</dbReference>
<feature type="transmembrane region" description="Helical" evidence="6">
    <location>
        <begin position="212"/>
        <end position="235"/>
    </location>
</feature>
<evidence type="ECO:0000256" key="3">
    <source>
        <dbReference type="ARBA" id="ARBA00022692"/>
    </source>
</evidence>
<comment type="subcellular location">
    <subcellularLocation>
        <location evidence="1">Membrane</location>
        <topology evidence="1">Multi-pass membrane protein</topology>
    </subcellularLocation>
</comment>
<accession>M2M030</accession>
<sequence>MAAQYDTVVKALQTHVAQDVELQTAKVLLGSLLLVIIDGGTAGFFWGYILVVIGYTLVYASLAEMASMAPTSGGQYSWVSDFAPDGAQRYLSYITRWRASQDVPMMRMLTWLCVSSRQSAITGIAFLVATIIQGLMVLGNANYVFERWHGTLLVIAVVSLAIFLNTFVARKLPLVEGGLAVLQFAGLFVVIINNAHDAFLQLANGGGWPSNGLAFFVGLLPMTLSLLGFDSAVHLSEEISGASLALPRAIMWPQYLNSFLRFVVVVTLIFTMGDLDEISASATGYPFIQVFYNTTNSLAGTDTMSLLLILSLFGSIWAFARDNGVPFSATIQHVHPKWSIPLNAILISLLVCILLSLINIGSSAALNAILALDLTALLASYTICRSCLVLKRLRGEPLPPRAWSLGRWGLAINIAAVCWLLPLFVFTLFPVAIPVAASSMNWACLLLGAVVLFANAYYFAHGRRLYISPEERLRRDLQGEVHARGK</sequence>
<evidence type="ECO:0000256" key="1">
    <source>
        <dbReference type="ARBA" id="ARBA00004141"/>
    </source>
</evidence>
<keyword evidence="4 6" id="KW-1133">Transmembrane helix</keyword>
<dbReference type="PIRSF" id="PIRSF006060">
    <property type="entry name" value="AA_transporter"/>
    <property type="match status" value="1"/>
</dbReference>
<keyword evidence="2" id="KW-0813">Transport</keyword>
<dbReference type="PANTHER" id="PTHR45649">
    <property type="entry name" value="AMINO-ACID PERMEASE BAT1"/>
    <property type="match status" value="1"/>
</dbReference>
<dbReference type="GO" id="GO:0016020">
    <property type="term" value="C:membrane"/>
    <property type="evidence" value="ECO:0007669"/>
    <property type="project" value="UniProtKB-SubCell"/>
</dbReference>
<dbReference type="OMA" id="LICTWEV"/>
<evidence type="ECO:0000256" key="2">
    <source>
        <dbReference type="ARBA" id="ARBA00022448"/>
    </source>
</evidence>
<evidence type="ECO:0000313" key="8">
    <source>
        <dbReference type="Proteomes" id="UP000011761"/>
    </source>
</evidence>
<organism evidence="7 8">
    <name type="scientific">Baudoinia panamericana (strain UAMH 10762)</name>
    <name type="common">Angels' share fungus</name>
    <name type="synonym">Baudoinia compniacensis (strain UAMH 10762)</name>
    <dbReference type="NCBI Taxonomy" id="717646"/>
    <lineage>
        <taxon>Eukaryota</taxon>
        <taxon>Fungi</taxon>
        <taxon>Dikarya</taxon>
        <taxon>Ascomycota</taxon>
        <taxon>Pezizomycotina</taxon>
        <taxon>Dothideomycetes</taxon>
        <taxon>Dothideomycetidae</taxon>
        <taxon>Mycosphaerellales</taxon>
        <taxon>Teratosphaeriaceae</taxon>
        <taxon>Baudoinia</taxon>
    </lineage>
</organism>
<dbReference type="InterPro" id="IPR002293">
    <property type="entry name" value="AA/rel_permease1"/>
</dbReference>
<feature type="transmembrane region" description="Helical" evidence="6">
    <location>
        <begin position="303"/>
        <end position="320"/>
    </location>
</feature>
<proteinExistence type="predicted"/>
<protein>
    <recommendedName>
        <fullName evidence="9">Amino acid permease/ SLC12A domain-containing protein</fullName>
    </recommendedName>
</protein>
<feature type="transmembrane region" description="Helical" evidence="6">
    <location>
        <begin position="364"/>
        <end position="384"/>
    </location>
</feature>
<reference evidence="7 8" key="1">
    <citation type="journal article" date="2012" name="PLoS Pathog.">
        <title>Diverse lifestyles and strategies of plant pathogenesis encoded in the genomes of eighteen Dothideomycetes fungi.</title>
        <authorList>
            <person name="Ohm R.A."/>
            <person name="Feau N."/>
            <person name="Henrissat B."/>
            <person name="Schoch C.L."/>
            <person name="Horwitz B.A."/>
            <person name="Barry K.W."/>
            <person name="Condon B.J."/>
            <person name="Copeland A.C."/>
            <person name="Dhillon B."/>
            <person name="Glaser F."/>
            <person name="Hesse C.N."/>
            <person name="Kosti I."/>
            <person name="LaButti K."/>
            <person name="Lindquist E.A."/>
            <person name="Lucas S."/>
            <person name="Salamov A.A."/>
            <person name="Bradshaw R.E."/>
            <person name="Ciuffetti L."/>
            <person name="Hamelin R.C."/>
            <person name="Kema G.H.J."/>
            <person name="Lawrence C."/>
            <person name="Scott J.A."/>
            <person name="Spatafora J.W."/>
            <person name="Turgeon B.G."/>
            <person name="de Wit P.J.G.M."/>
            <person name="Zhong S."/>
            <person name="Goodwin S.B."/>
            <person name="Grigoriev I.V."/>
        </authorList>
    </citation>
    <scope>NUCLEOTIDE SEQUENCE [LARGE SCALE GENOMIC DNA]</scope>
    <source>
        <strain evidence="7 8">UAMH 10762</strain>
    </source>
</reference>
<dbReference type="Gene3D" id="1.20.1740.10">
    <property type="entry name" value="Amino acid/polyamine transporter I"/>
    <property type="match status" value="1"/>
</dbReference>
<feature type="transmembrane region" description="Helical" evidence="6">
    <location>
        <begin position="148"/>
        <end position="167"/>
    </location>
</feature>
<dbReference type="AlphaFoldDB" id="M2M030"/>
<feature type="transmembrane region" description="Helical" evidence="6">
    <location>
        <begin position="255"/>
        <end position="273"/>
    </location>
</feature>
<feature type="transmembrane region" description="Helical" evidence="6">
    <location>
        <begin position="32"/>
        <end position="58"/>
    </location>
</feature>
<dbReference type="KEGG" id="bcom:BAUCODRAFT_119879"/>
<dbReference type="PANTHER" id="PTHR45649:SF41">
    <property type="entry name" value="TRANSPORTER, PUTATIVE (EUROFUNG)-RELATED"/>
    <property type="match status" value="1"/>
</dbReference>
<evidence type="ECO:0000256" key="4">
    <source>
        <dbReference type="ARBA" id="ARBA00022989"/>
    </source>
</evidence>
<evidence type="ECO:0000313" key="7">
    <source>
        <dbReference type="EMBL" id="EMD00338.1"/>
    </source>
</evidence>